<reference evidence="3" key="1">
    <citation type="journal article" date="2019" name="Sci. Rep.">
        <title>Draft genome of Tanacetum cinerariifolium, the natural source of mosquito coil.</title>
        <authorList>
            <person name="Yamashiro T."/>
            <person name="Shiraishi A."/>
            <person name="Satake H."/>
            <person name="Nakayama K."/>
        </authorList>
    </citation>
    <scope>NUCLEOTIDE SEQUENCE</scope>
</reference>
<evidence type="ECO:0000256" key="2">
    <source>
        <dbReference type="SAM" id="MobiDB-lite"/>
    </source>
</evidence>
<evidence type="ECO:0000256" key="1">
    <source>
        <dbReference type="SAM" id="Coils"/>
    </source>
</evidence>
<sequence length="736" mass="82925">MRPFRCPVTMLNTLDHLGKFDGKYNDRFFVGYSINSKAFRVFNTRTGIVEENLQINFLKNTPNVTGTGPNWMFDIDTLTMSINYQPVFTGNQTNGNVGTKANFNAGQARNKTVPGPQYVLLPLVTFDSQGDKNDKEKDLRDQKETLRKQCEQEFENLFRQGKAANTNNTNRLNTISSPVNAVISSFTTMDQGRERAQRNEFESMSGQDKDANGNRIFTPVSAARSTYVNLGGSIPVNAATVPNADLSTDPLMPDLEDTVDLQDTRIFSGTYDDEAEGAKVDFNNLELTIVVSPIPTTRIYKDHPKEQIIGDPLSTLQTRRMTKTSQEHAMMEVKSSFLYDTIDEEVYACQPPSFEDLHFPNKVYKDKGDLLLVHVYVDDIIFGSTKKPLCTEFEGLMHKMFQMSSVGGAHFLIRVAVKTTSTLIETNKALLKDKQAKDRIFRYLKGQPKLGLWYPKDSSFYLEDFLDSDYAGASLEKKSTTGVMNLKLKLVVAKVSIAKQKLVLNGCLDLNETTTNDEIQVSVVVLTYYHNAIFVISSHTKKVFAKMKKEGKDFSGKKKQKLRRKHRKAIEVPSPSSEILTEEGVPTTSNDPLPSEAKTAQAKEIGSLKKRVKKLEQKKKSRTSGLKGLKSGCDHEDFSRVDALPSTNNEDKVFNLSILIQENLFEIITRVVQDKKLAISYAYMILEDFDPPLYELPFFKKVPKSNMLLLFSSKNEEKVFKPGIHTSRKVHSSLIP</sequence>
<comment type="caution">
    <text evidence="3">The sequence shown here is derived from an EMBL/GenBank/DDBJ whole genome shotgun (WGS) entry which is preliminary data.</text>
</comment>
<keyword evidence="1" id="KW-0175">Coiled coil</keyword>
<protein>
    <submittedName>
        <fullName evidence="3">Ribonuclease H-like domain-containing protein</fullName>
    </submittedName>
</protein>
<dbReference type="AlphaFoldDB" id="A0A6L2LYL1"/>
<feature type="compositionally biased region" description="Basic residues" evidence="2">
    <location>
        <begin position="557"/>
        <end position="568"/>
    </location>
</feature>
<feature type="region of interest" description="Disordered" evidence="2">
    <location>
        <begin position="554"/>
        <end position="601"/>
    </location>
</feature>
<gene>
    <name evidence="3" type="ORF">Tci_038197</name>
</gene>
<organism evidence="3">
    <name type="scientific">Tanacetum cinerariifolium</name>
    <name type="common">Dalmatian daisy</name>
    <name type="synonym">Chrysanthemum cinerariifolium</name>
    <dbReference type="NCBI Taxonomy" id="118510"/>
    <lineage>
        <taxon>Eukaryota</taxon>
        <taxon>Viridiplantae</taxon>
        <taxon>Streptophyta</taxon>
        <taxon>Embryophyta</taxon>
        <taxon>Tracheophyta</taxon>
        <taxon>Spermatophyta</taxon>
        <taxon>Magnoliopsida</taxon>
        <taxon>eudicotyledons</taxon>
        <taxon>Gunneridae</taxon>
        <taxon>Pentapetalae</taxon>
        <taxon>asterids</taxon>
        <taxon>campanulids</taxon>
        <taxon>Asterales</taxon>
        <taxon>Asteraceae</taxon>
        <taxon>Asteroideae</taxon>
        <taxon>Anthemideae</taxon>
        <taxon>Anthemidinae</taxon>
        <taxon>Tanacetum</taxon>
    </lineage>
</organism>
<accession>A0A6L2LYL1</accession>
<proteinExistence type="predicted"/>
<feature type="coiled-coil region" evidence="1">
    <location>
        <begin position="132"/>
        <end position="160"/>
    </location>
</feature>
<name>A0A6L2LYL1_TANCI</name>
<dbReference type="EMBL" id="BKCJ010005345">
    <property type="protein sequence ID" value="GEU66219.1"/>
    <property type="molecule type" value="Genomic_DNA"/>
</dbReference>
<evidence type="ECO:0000313" key="3">
    <source>
        <dbReference type="EMBL" id="GEU66219.1"/>
    </source>
</evidence>